<evidence type="ECO:0000256" key="10">
    <source>
        <dbReference type="ARBA" id="ARBA00023225"/>
    </source>
</evidence>
<dbReference type="Gene3D" id="1.10.287.1700">
    <property type="match status" value="1"/>
</dbReference>
<comment type="subcellular location">
    <subcellularLocation>
        <location evidence="1">Cell membrane</location>
        <topology evidence="1">Peripheral membrane protein</topology>
        <orientation evidence="1">Cytoplasmic side</orientation>
    </subcellularLocation>
</comment>
<dbReference type="InterPro" id="IPR053716">
    <property type="entry name" value="Flag_assembly_chemotaxis_eff"/>
</dbReference>
<dbReference type="InterPro" id="IPR018006">
    <property type="entry name" value="Flag_FliJ_proteobac"/>
</dbReference>
<dbReference type="Pfam" id="PF02050">
    <property type="entry name" value="FliJ"/>
    <property type="match status" value="1"/>
</dbReference>
<dbReference type="InterPro" id="IPR012823">
    <property type="entry name" value="Flagell_FliJ"/>
</dbReference>
<evidence type="ECO:0000256" key="3">
    <source>
        <dbReference type="ARBA" id="ARBA00020392"/>
    </source>
</evidence>
<dbReference type="PRINTS" id="PR01004">
    <property type="entry name" value="FLGFLIJ"/>
</dbReference>
<keyword evidence="4" id="KW-0813">Transport</keyword>
<keyword evidence="8" id="KW-0653">Protein transport</keyword>
<keyword evidence="9" id="KW-0472">Membrane</keyword>
<keyword evidence="6" id="KW-0145">Chemotaxis</keyword>
<dbReference type="NCBIfam" id="TIGR02473">
    <property type="entry name" value="flagell_FliJ"/>
    <property type="match status" value="1"/>
</dbReference>
<dbReference type="OrthoDB" id="6118332at2"/>
<evidence type="ECO:0000313" key="12">
    <source>
        <dbReference type="EMBL" id="SFF97034.1"/>
    </source>
</evidence>
<dbReference type="EMBL" id="FOOU01000002">
    <property type="protein sequence ID" value="SFF97034.1"/>
    <property type="molecule type" value="Genomic_DNA"/>
</dbReference>
<keyword evidence="7" id="KW-1005">Bacterial flagellum biogenesis</keyword>
<dbReference type="GO" id="GO:0071973">
    <property type="term" value="P:bacterial-type flagellum-dependent cell motility"/>
    <property type="evidence" value="ECO:0007669"/>
    <property type="project" value="InterPro"/>
</dbReference>
<dbReference type="InterPro" id="IPR052570">
    <property type="entry name" value="FliJ"/>
</dbReference>
<evidence type="ECO:0000256" key="11">
    <source>
        <dbReference type="SAM" id="Coils"/>
    </source>
</evidence>
<evidence type="ECO:0000256" key="2">
    <source>
        <dbReference type="ARBA" id="ARBA00010004"/>
    </source>
</evidence>
<dbReference type="GO" id="GO:0044781">
    <property type="term" value="P:bacterial-type flagellum organization"/>
    <property type="evidence" value="ECO:0007669"/>
    <property type="project" value="UniProtKB-KW"/>
</dbReference>
<gene>
    <name evidence="12" type="ORF">SAMN05216175_102202</name>
</gene>
<keyword evidence="12" id="KW-0282">Flagellum</keyword>
<evidence type="ECO:0000256" key="8">
    <source>
        <dbReference type="ARBA" id="ARBA00022927"/>
    </source>
</evidence>
<dbReference type="GO" id="GO:0009288">
    <property type="term" value="C:bacterial-type flagellum"/>
    <property type="evidence" value="ECO:0007669"/>
    <property type="project" value="InterPro"/>
</dbReference>
<dbReference type="RefSeq" id="WP_090724726.1">
    <property type="nucleotide sequence ID" value="NZ_FOOU01000002.1"/>
</dbReference>
<evidence type="ECO:0000256" key="4">
    <source>
        <dbReference type="ARBA" id="ARBA00022448"/>
    </source>
</evidence>
<keyword evidence="12" id="KW-0969">Cilium</keyword>
<keyword evidence="12" id="KW-0966">Cell projection</keyword>
<dbReference type="AlphaFoldDB" id="A0A1I2MZL6"/>
<evidence type="ECO:0000256" key="9">
    <source>
        <dbReference type="ARBA" id="ARBA00023136"/>
    </source>
</evidence>
<evidence type="ECO:0000256" key="7">
    <source>
        <dbReference type="ARBA" id="ARBA00022795"/>
    </source>
</evidence>
<comment type="similarity">
    <text evidence="2">Belongs to the FliJ family.</text>
</comment>
<reference evidence="13" key="1">
    <citation type="submission" date="2016-10" db="EMBL/GenBank/DDBJ databases">
        <authorList>
            <person name="Varghese N."/>
            <person name="Submissions S."/>
        </authorList>
    </citation>
    <scope>NUCLEOTIDE SEQUENCE [LARGE SCALE GENOMIC DNA]</scope>
    <source>
        <strain evidence="13">CGMCC 1.10971</strain>
    </source>
</reference>
<feature type="coiled-coil region" evidence="11">
    <location>
        <begin position="14"/>
        <end position="62"/>
    </location>
</feature>
<dbReference type="GO" id="GO:0006935">
    <property type="term" value="P:chemotaxis"/>
    <property type="evidence" value="ECO:0007669"/>
    <property type="project" value="UniProtKB-KW"/>
</dbReference>
<dbReference type="PANTHER" id="PTHR38786">
    <property type="entry name" value="FLAGELLAR FLIJ PROTEIN"/>
    <property type="match status" value="1"/>
</dbReference>
<protein>
    <recommendedName>
        <fullName evidence="3">Flagellar FliJ protein</fullName>
    </recommendedName>
</protein>
<proteinExistence type="inferred from homology"/>
<name>A0A1I2MZL6_9GAMM</name>
<keyword evidence="13" id="KW-1185">Reference proteome</keyword>
<keyword evidence="11" id="KW-0175">Coiled coil</keyword>
<dbReference type="STRING" id="1045558.SAMN05216175_102202"/>
<evidence type="ECO:0000256" key="1">
    <source>
        <dbReference type="ARBA" id="ARBA00004413"/>
    </source>
</evidence>
<evidence type="ECO:0000256" key="5">
    <source>
        <dbReference type="ARBA" id="ARBA00022475"/>
    </source>
</evidence>
<evidence type="ECO:0000256" key="6">
    <source>
        <dbReference type="ARBA" id="ARBA00022500"/>
    </source>
</evidence>
<dbReference type="Proteomes" id="UP000198623">
    <property type="component" value="Unassembled WGS sequence"/>
</dbReference>
<organism evidence="12 13">
    <name type="scientific">Neptunomonas qingdaonensis</name>
    <dbReference type="NCBI Taxonomy" id="1045558"/>
    <lineage>
        <taxon>Bacteria</taxon>
        <taxon>Pseudomonadati</taxon>
        <taxon>Pseudomonadota</taxon>
        <taxon>Gammaproteobacteria</taxon>
        <taxon>Oceanospirillales</taxon>
        <taxon>Oceanospirillaceae</taxon>
        <taxon>Neptunomonas</taxon>
    </lineage>
</organism>
<dbReference type="GO" id="GO:0003774">
    <property type="term" value="F:cytoskeletal motor activity"/>
    <property type="evidence" value="ECO:0007669"/>
    <property type="project" value="InterPro"/>
</dbReference>
<keyword evidence="5" id="KW-1003">Cell membrane</keyword>
<dbReference type="GO" id="GO:0005886">
    <property type="term" value="C:plasma membrane"/>
    <property type="evidence" value="ECO:0007669"/>
    <property type="project" value="UniProtKB-SubCell"/>
</dbReference>
<dbReference type="PANTHER" id="PTHR38786:SF1">
    <property type="entry name" value="FLAGELLAR FLIJ PROTEIN"/>
    <property type="match status" value="1"/>
</dbReference>
<sequence>MSQKKRSSRLKVVLDLAEKRKKDAERFLAEHIQRIESDKQQLLQLEQYLSEYQQSYRQASAQGLSVDKLLNYQAFMNKISVAIEQHKKSMLMNQKQLALVKQHWAQMHGKYKAIDSLIVKALDAEAKVVDKALQKQLDERSQLNKINYI</sequence>
<evidence type="ECO:0000313" key="13">
    <source>
        <dbReference type="Proteomes" id="UP000198623"/>
    </source>
</evidence>
<accession>A0A1I2MZL6</accession>
<dbReference type="GO" id="GO:0015031">
    <property type="term" value="P:protein transport"/>
    <property type="evidence" value="ECO:0007669"/>
    <property type="project" value="UniProtKB-KW"/>
</dbReference>
<keyword evidence="10" id="KW-1006">Bacterial flagellum protein export</keyword>